<protein>
    <submittedName>
        <fullName evidence="1">Uncharacterized protein</fullName>
    </submittedName>
</protein>
<proteinExistence type="predicted"/>
<dbReference type="AlphaFoldDB" id="A0AA39XYK8"/>
<organism evidence="1 2">
    <name type="scientific">Cercophora newfieldiana</name>
    <dbReference type="NCBI Taxonomy" id="92897"/>
    <lineage>
        <taxon>Eukaryota</taxon>
        <taxon>Fungi</taxon>
        <taxon>Dikarya</taxon>
        <taxon>Ascomycota</taxon>
        <taxon>Pezizomycotina</taxon>
        <taxon>Sordariomycetes</taxon>
        <taxon>Sordariomycetidae</taxon>
        <taxon>Sordariales</taxon>
        <taxon>Lasiosphaeriaceae</taxon>
        <taxon>Cercophora</taxon>
    </lineage>
</organism>
<evidence type="ECO:0000313" key="1">
    <source>
        <dbReference type="EMBL" id="KAK0641400.1"/>
    </source>
</evidence>
<gene>
    <name evidence="1" type="ORF">B0T16DRAFT_335165</name>
</gene>
<dbReference type="EMBL" id="JAULSV010000006">
    <property type="protein sequence ID" value="KAK0641400.1"/>
    <property type="molecule type" value="Genomic_DNA"/>
</dbReference>
<dbReference type="Proteomes" id="UP001174936">
    <property type="component" value="Unassembled WGS sequence"/>
</dbReference>
<sequence length="65" mass="7021">MCNFTKNYYIYTSCVGPGVHFFCTSIEGSRKGSCSQGPLSTAQRIWTNATITVGAKQPKLAAGDR</sequence>
<keyword evidence="2" id="KW-1185">Reference proteome</keyword>
<reference evidence="1" key="1">
    <citation type="submission" date="2023-06" db="EMBL/GenBank/DDBJ databases">
        <title>Genome-scale phylogeny and comparative genomics of the fungal order Sordariales.</title>
        <authorList>
            <consortium name="Lawrence Berkeley National Laboratory"/>
            <person name="Hensen N."/>
            <person name="Bonometti L."/>
            <person name="Westerberg I."/>
            <person name="Brannstrom I.O."/>
            <person name="Guillou S."/>
            <person name="Cros-Aarteil S."/>
            <person name="Calhoun S."/>
            <person name="Haridas S."/>
            <person name="Kuo A."/>
            <person name="Mondo S."/>
            <person name="Pangilinan J."/>
            <person name="Riley R."/>
            <person name="Labutti K."/>
            <person name="Andreopoulos B."/>
            <person name="Lipzen A."/>
            <person name="Chen C."/>
            <person name="Yanf M."/>
            <person name="Daum C."/>
            <person name="Ng V."/>
            <person name="Clum A."/>
            <person name="Steindorff A."/>
            <person name="Ohm R."/>
            <person name="Martin F."/>
            <person name="Silar P."/>
            <person name="Natvig D."/>
            <person name="Lalanne C."/>
            <person name="Gautier V."/>
            <person name="Ament-Velasquez S.L."/>
            <person name="Kruys A."/>
            <person name="Hutchinson M.I."/>
            <person name="Powell A.J."/>
            <person name="Barry K."/>
            <person name="Miller A.N."/>
            <person name="Grigoriev I.V."/>
            <person name="Debuchy R."/>
            <person name="Gladieux P."/>
            <person name="Thoren M.H."/>
            <person name="Johannesson H."/>
        </authorList>
    </citation>
    <scope>NUCLEOTIDE SEQUENCE</scope>
    <source>
        <strain evidence="1">SMH2532-1</strain>
    </source>
</reference>
<name>A0AA39XYK8_9PEZI</name>
<accession>A0AA39XYK8</accession>
<comment type="caution">
    <text evidence="1">The sequence shown here is derived from an EMBL/GenBank/DDBJ whole genome shotgun (WGS) entry which is preliminary data.</text>
</comment>
<evidence type="ECO:0000313" key="2">
    <source>
        <dbReference type="Proteomes" id="UP001174936"/>
    </source>
</evidence>